<organism evidence="2 3">
    <name type="scientific">Actinomadura alba</name>
    <dbReference type="NCBI Taxonomy" id="406431"/>
    <lineage>
        <taxon>Bacteria</taxon>
        <taxon>Bacillati</taxon>
        <taxon>Actinomycetota</taxon>
        <taxon>Actinomycetes</taxon>
        <taxon>Streptosporangiales</taxon>
        <taxon>Thermomonosporaceae</taxon>
        <taxon>Actinomadura</taxon>
    </lineage>
</organism>
<evidence type="ECO:0000313" key="2">
    <source>
        <dbReference type="EMBL" id="MBC6468547.1"/>
    </source>
</evidence>
<dbReference type="Proteomes" id="UP000805614">
    <property type="component" value="Unassembled WGS sequence"/>
</dbReference>
<evidence type="ECO:0000313" key="3">
    <source>
        <dbReference type="Proteomes" id="UP000805614"/>
    </source>
</evidence>
<evidence type="ECO:0008006" key="4">
    <source>
        <dbReference type="Google" id="ProtNLM"/>
    </source>
</evidence>
<dbReference type="EMBL" id="JABVEC010000019">
    <property type="protein sequence ID" value="MBC6468547.1"/>
    <property type="molecule type" value="Genomic_DNA"/>
</dbReference>
<sequence length="194" mass="20496">MSANARTTTTTTPKRAESASASPIATKAVLAFGGAVTALAIAACGGAEGAPPARNVAAGAPQVTASVPTGTAAKLPVTEALRKQLADAYFASQKHAFPKGRRERVIGPTNISYGIVWGFDRVPKTYYAVGSTGFTNYNISRQGGPHVWRKEGDADWTYLGDTGLTPCTKVPRELYTLWGFDAKYGSYSQCSRRS</sequence>
<evidence type="ECO:0000256" key="1">
    <source>
        <dbReference type="SAM" id="MobiDB-lite"/>
    </source>
</evidence>
<accession>A0ABR7LUL9</accession>
<keyword evidence="3" id="KW-1185">Reference proteome</keyword>
<name>A0ABR7LUL9_9ACTN</name>
<gene>
    <name evidence="2" type="ORF">HKK74_24065</name>
</gene>
<proteinExistence type="predicted"/>
<reference evidence="2 3" key="1">
    <citation type="submission" date="2020-06" db="EMBL/GenBank/DDBJ databases">
        <title>Actinomadura xiongansis sp. nov., isolated from soil of Baiyangdian.</title>
        <authorList>
            <person name="Zhang X."/>
        </authorList>
    </citation>
    <scope>NUCLEOTIDE SEQUENCE [LARGE SCALE GENOMIC DNA]</scope>
    <source>
        <strain evidence="2 3">HBUM206468</strain>
    </source>
</reference>
<dbReference type="RefSeq" id="WP_187245590.1">
    <property type="nucleotide sequence ID" value="NZ_BAAAOK010000014.1"/>
</dbReference>
<feature type="region of interest" description="Disordered" evidence="1">
    <location>
        <begin position="1"/>
        <end position="20"/>
    </location>
</feature>
<comment type="caution">
    <text evidence="2">The sequence shown here is derived from an EMBL/GenBank/DDBJ whole genome shotgun (WGS) entry which is preliminary data.</text>
</comment>
<protein>
    <recommendedName>
        <fullName evidence="4">Lipoprotein</fullName>
    </recommendedName>
</protein>